<sequence length="689" mass="77208">MGNNNRWSREGGLVDEILIENLYRNKEGNPVILDTILLEKVYQEPNITLLLNTAVWDIEKADPQTVSKVYAFCSQNSTFYEISGRLFCDASGDGILAYRAGAAFRMGAEEKRCYNEQFAPDKGEFGELLGHSIYFYSLDTGKPVKFVPPSYALKDITRIPRWRKISSSEHGCRFWWLEYGGRLDTIHDTEQIKWEIWSVVYGVWDYIKNSGNFPDAENLTLSWVGTIPGKRESRRFEGEYTLVQQDIIEQRHHPDAVAFGGWAIDLHPADGVYSSQNGCIQYHSKGIYEIPYRCYCSRDIRNLFLAGRCISASHVAHGSTRVMATSGFGAQAIGMAAALCLQKGVLPADLTRLEFMRLLQQRLNLAGQSIPGIRIDSAGNLAASARISASSELRLAEIPFDGGWMPLDYSAAQLLPLKAGVRYRFEIEVEACEATVLEAELRYAAKPFNYTPDMTAERVRIPVEMGTCKLSVVFTGTVPSDQYGFVTFLKNNALRIRSSKARYTGIVSVFNKFNEAVNNNGRQTPPAGSGIDAFEFWCPDRRPAGQNIAMRITPAIEAFSPSNVVNGFVRPTVTANAWCAAFGDKMPRLSFCWDVPQRIGRIRLFFDTDYDHALESVQMGHPERVIPFCVQGYRILDGHGNVVCECTDNHQTINDIRLKETLETDRLAIVVEHPSSEVAAALFQIHIEA</sequence>
<keyword evidence="4" id="KW-0408">Iron</keyword>
<dbReference type="InterPro" id="IPR039650">
    <property type="entry name" value="HdrA-like"/>
</dbReference>
<keyword evidence="1" id="KW-0004">4Fe-4S</keyword>
<protein>
    <recommendedName>
        <fullName evidence="8">FAD dependent oxidoreductase</fullName>
    </recommendedName>
</protein>
<keyword evidence="3" id="KW-0560">Oxidoreductase</keyword>
<accession>D4IIL1</accession>
<dbReference type="Proteomes" id="UP000008794">
    <property type="component" value="Chromosome"/>
</dbReference>
<dbReference type="KEGG" id="ash:AL1_00320"/>
<keyword evidence="7" id="KW-1185">Reference proteome</keyword>
<evidence type="ECO:0000256" key="3">
    <source>
        <dbReference type="ARBA" id="ARBA00023002"/>
    </source>
</evidence>
<gene>
    <name evidence="6" type="ORF">AL1_00320</name>
</gene>
<evidence type="ECO:0008006" key="8">
    <source>
        <dbReference type="Google" id="ProtNLM"/>
    </source>
</evidence>
<dbReference type="Pfam" id="PF12831">
    <property type="entry name" value="FAD_oxidored"/>
    <property type="match status" value="1"/>
</dbReference>
<evidence type="ECO:0000313" key="7">
    <source>
        <dbReference type="Proteomes" id="UP000008794"/>
    </source>
</evidence>
<dbReference type="HOGENOM" id="CLU_010695_0_0_10"/>
<dbReference type="GO" id="GO:0051539">
    <property type="term" value="F:4 iron, 4 sulfur cluster binding"/>
    <property type="evidence" value="ECO:0007669"/>
    <property type="project" value="UniProtKB-KW"/>
</dbReference>
<reference evidence="6 7" key="1">
    <citation type="submission" date="2010-03" db="EMBL/GenBank/DDBJ databases">
        <title>The genome sequence of Alistipes shahii WAL 8301.</title>
        <authorList>
            <consortium name="metaHIT consortium -- http://www.metahit.eu/"/>
            <person name="Pajon A."/>
            <person name="Turner K."/>
            <person name="Parkhill J."/>
        </authorList>
    </citation>
    <scope>NUCLEOTIDE SEQUENCE [LARGE SCALE GENOMIC DNA]</scope>
    <source>
        <strain evidence="6 7">WAL 8301</strain>
    </source>
</reference>
<keyword evidence="5" id="KW-0411">Iron-sulfur</keyword>
<name>D4IIL1_9BACT</name>
<evidence type="ECO:0000256" key="1">
    <source>
        <dbReference type="ARBA" id="ARBA00022485"/>
    </source>
</evidence>
<dbReference type="InterPro" id="IPR036188">
    <property type="entry name" value="FAD/NAD-bd_sf"/>
</dbReference>
<proteinExistence type="predicted"/>
<dbReference type="AlphaFoldDB" id="D4IIL1"/>
<organism evidence="6 7">
    <name type="scientific">Alistipes shahii WAL 8301</name>
    <dbReference type="NCBI Taxonomy" id="717959"/>
    <lineage>
        <taxon>Bacteria</taxon>
        <taxon>Pseudomonadati</taxon>
        <taxon>Bacteroidota</taxon>
        <taxon>Bacteroidia</taxon>
        <taxon>Bacteroidales</taxon>
        <taxon>Rikenellaceae</taxon>
        <taxon>Alistipes</taxon>
    </lineage>
</organism>
<keyword evidence="2" id="KW-0479">Metal-binding</keyword>
<dbReference type="GO" id="GO:0016491">
    <property type="term" value="F:oxidoreductase activity"/>
    <property type="evidence" value="ECO:0007669"/>
    <property type="project" value="UniProtKB-KW"/>
</dbReference>
<dbReference type="PANTHER" id="PTHR43498">
    <property type="entry name" value="FERREDOXIN:COB-COM HETERODISULFIDE REDUCTASE SUBUNIT A"/>
    <property type="match status" value="1"/>
</dbReference>
<dbReference type="EMBL" id="FP929032">
    <property type="protein sequence ID" value="CBK62770.1"/>
    <property type="molecule type" value="Genomic_DNA"/>
</dbReference>
<dbReference type="PANTHER" id="PTHR43498:SF1">
    <property type="entry name" value="COB--COM HETERODISULFIDE REDUCTASE IRON-SULFUR SUBUNIT A"/>
    <property type="match status" value="1"/>
</dbReference>
<evidence type="ECO:0000256" key="4">
    <source>
        <dbReference type="ARBA" id="ARBA00023004"/>
    </source>
</evidence>
<dbReference type="PATRIC" id="fig|717959.3.peg.1918"/>
<evidence type="ECO:0000256" key="2">
    <source>
        <dbReference type="ARBA" id="ARBA00022723"/>
    </source>
</evidence>
<dbReference type="SUPFAM" id="SSF51905">
    <property type="entry name" value="FAD/NAD(P)-binding domain"/>
    <property type="match status" value="1"/>
</dbReference>
<evidence type="ECO:0000313" key="6">
    <source>
        <dbReference type="EMBL" id="CBK62770.1"/>
    </source>
</evidence>
<dbReference type="STRING" id="717959.AL1_00320"/>
<evidence type="ECO:0000256" key="5">
    <source>
        <dbReference type="ARBA" id="ARBA00023014"/>
    </source>
</evidence>
<reference evidence="6 7" key="2">
    <citation type="submission" date="2010-03" db="EMBL/GenBank/DDBJ databases">
        <authorList>
            <person name="Pajon A."/>
        </authorList>
    </citation>
    <scope>NUCLEOTIDE SEQUENCE [LARGE SCALE GENOMIC DNA]</scope>
    <source>
        <strain evidence="6 7">WAL 8301</strain>
    </source>
</reference>
<dbReference type="GO" id="GO:0046872">
    <property type="term" value="F:metal ion binding"/>
    <property type="evidence" value="ECO:0007669"/>
    <property type="project" value="UniProtKB-KW"/>
</dbReference>